<dbReference type="AlphaFoldDB" id="D0LP08"/>
<proteinExistence type="predicted"/>
<dbReference type="EMBL" id="CP001804">
    <property type="protein sequence ID" value="ACY18834.1"/>
    <property type="molecule type" value="Genomic_DNA"/>
</dbReference>
<protein>
    <submittedName>
        <fullName evidence="1">Uncharacterized protein</fullName>
    </submittedName>
</protein>
<dbReference type="KEGG" id="hoh:Hoch_6364"/>
<name>D0LP08_HALO1</name>
<reference evidence="1 2" key="1">
    <citation type="journal article" date="2010" name="Stand. Genomic Sci.">
        <title>Complete genome sequence of Haliangium ochraceum type strain (SMP-2).</title>
        <authorList>
            <consortium name="US DOE Joint Genome Institute (JGI-PGF)"/>
            <person name="Ivanova N."/>
            <person name="Daum C."/>
            <person name="Lang E."/>
            <person name="Abt B."/>
            <person name="Kopitz M."/>
            <person name="Saunders E."/>
            <person name="Lapidus A."/>
            <person name="Lucas S."/>
            <person name="Glavina Del Rio T."/>
            <person name="Nolan M."/>
            <person name="Tice H."/>
            <person name="Copeland A."/>
            <person name="Cheng J.F."/>
            <person name="Chen F."/>
            <person name="Bruce D."/>
            <person name="Goodwin L."/>
            <person name="Pitluck S."/>
            <person name="Mavromatis K."/>
            <person name="Pati A."/>
            <person name="Mikhailova N."/>
            <person name="Chen A."/>
            <person name="Palaniappan K."/>
            <person name="Land M."/>
            <person name="Hauser L."/>
            <person name="Chang Y.J."/>
            <person name="Jeffries C.D."/>
            <person name="Detter J.C."/>
            <person name="Brettin T."/>
            <person name="Rohde M."/>
            <person name="Goker M."/>
            <person name="Bristow J."/>
            <person name="Markowitz V."/>
            <person name="Eisen J.A."/>
            <person name="Hugenholtz P."/>
            <person name="Kyrpides N.C."/>
            <person name="Klenk H.P."/>
        </authorList>
    </citation>
    <scope>NUCLEOTIDE SEQUENCE [LARGE SCALE GENOMIC DNA]</scope>
    <source>
        <strain evidence="2">DSM 14365 / CIP 107738 / JCM 11303 / AJ 13395 / SMP-2</strain>
    </source>
</reference>
<accession>D0LP08</accession>
<dbReference type="OrthoDB" id="2077946at2"/>
<dbReference type="Pfam" id="PF13289">
    <property type="entry name" value="SIR2_2"/>
    <property type="match status" value="1"/>
</dbReference>
<organism evidence="1 2">
    <name type="scientific">Haliangium ochraceum (strain DSM 14365 / JCM 11303 / SMP-2)</name>
    <dbReference type="NCBI Taxonomy" id="502025"/>
    <lineage>
        <taxon>Bacteria</taxon>
        <taxon>Pseudomonadati</taxon>
        <taxon>Myxococcota</taxon>
        <taxon>Polyangia</taxon>
        <taxon>Haliangiales</taxon>
        <taxon>Kofleriaceae</taxon>
        <taxon>Haliangium</taxon>
    </lineage>
</organism>
<dbReference type="eggNOG" id="COG0846">
    <property type="taxonomic scope" value="Bacteria"/>
</dbReference>
<dbReference type="STRING" id="502025.Hoch_6364"/>
<keyword evidence="2" id="KW-1185">Reference proteome</keyword>
<dbReference type="HOGENOM" id="CLU_412600_0_0_7"/>
<sequence>MLFCEDGPDLPREITDALANNTLVMFCGAGISIGAGFPTFSGLVQDVYRELNEVPSALETVAIEGKQFDRALGLLETRVEAPRVRDAVRSVLGEPTRSDFPVHEALLRLATDQYRERSPRLVTTNFDNLFKRAANANNVKIVQDLAPALPVPKPAEWHSIVYLHGALEPPERERLVYTSADFGRAYMTEGWATRFLTTLCHYYTVLFVGYSLEDPVLRYIMDALATERATGGPVQPAYVLAHYEVRSEQKAKQDEWEAKGVKPLLYFAPGNDHRRLEETLVEWAKRWDGGLQSKSQLAVDYGLREPTTLTYEDRSQFEWALQNEVAFTEFRELGKRAPVSWFGKLFELFKQRAKDLELLGCWAASHVDEPALMRKYYELLDSPVNSPERHALKGLRLGISSALQKRNGIADSQREKWLFLLQCQPEGAVAPGPREPASFLESPFLRFKKLLSIRPCPELWPTLDGEIALSCRIRFDGGQRAFQMRRAFDELSDSQRAELAFLLTDLLREGVEYQRLVGSARAGSDWSAVVHPSIRPSNQNSDDDWGMLIDFARSSAEALDRIDAARIRGLASMWLSLESPLFDRLALHIVGSSRNWTAREKMELLR</sequence>
<evidence type="ECO:0000313" key="2">
    <source>
        <dbReference type="Proteomes" id="UP000001880"/>
    </source>
</evidence>
<dbReference type="SUPFAM" id="SSF52467">
    <property type="entry name" value="DHS-like NAD/FAD-binding domain"/>
    <property type="match status" value="1"/>
</dbReference>
<dbReference type="Gene3D" id="3.40.50.1220">
    <property type="entry name" value="TPP-binding domain"/>
    <property type="match status" value="1"/>
</dbReference>
<dbReference type="RefSeq" id="WP_012831426.1">
    <property type="nucleotide sequence ID" value="NC_013440.1"/>
</dbReference>
<dbReference type="InterPro" id="IPR029035">
    <property type="entry name" value="DHS-like_NAD/FAD-binding_dom"/>
</dbReference>
<gene>
    <name evidence="1" type="ordered locus">Hoch_6364</name>
</gene>
<dbReference type="Proteomes" id="UP000001880">
    <property type="component" value="Chromosome"/>
</dbReference>
<evidence type="ECO:0000313" key="1">
    <source>
        <dbReference type="EMBL" id="ACY18834.1"/>
    </source>
</evidence>